<comment type="caution">
    <text evidence="3">The sequence shown here is derived from an EMBL/GenBank/DDBJ whole genome shotgun (WGS) entry which is preliminary data.</text>
</comment>
<keyword evidence="4" id="KW-1185">Reference proteome</keyword>
<dbReference type="SUPFAM" id="SSF55347">
    <property type="entry name" value="Glyceraldehyde-3-phosphate dehydrogenase-like, C-terminal domain"/>
    <property type="match status" value="1"/>
</dbReference>
<sequence>MSGGRRIRVAIAGAGGIARICHMPALRAERARAEVVAAMDVDAARAAAFCAEHDVPAAYTDLDRMLEDARPDLVHICTPPFAHAAQTVACLRAGAWVLCEKPPCLSLAEYDEITAAEGPDGPYAAIVYQHRFGSGARRLAALADAGALGRPLVAQCVTAWYRDHDYYGVPWRGRWDTEGGGPTLGHGVHQMDLMLAVLGDWTEIRAMAGRLDRRVETEDVSTALVRFASGAMATVLNSVLSPREESYLRFDFTDATVELRHLYGYGDGDWTYTPAPHVPAETAAAWTAPGDEVPSSHLAQLSALLDCYERGERPPTSGPGGRQALEFVTGLYKSAFTARPVTRAELTPDDPFYHRLHGDVSGWAPSAAEAVP</sequence>
<feature type="domain" description="GFO/IDH/MocA-like oxidoreductase" evidence="2">
    <location>
        <begin position="137"/>
        <end position="256"/>
    </location>
</feature>
<dbReference type="Pfam" id="PF01408">
    <property type="entry name" value="GFO_IDH_MocA"/>
    <property type="match status" value="1"/>
</dbReference>
<dbReference type="SUPFAM" id="SSF51735">
    <property type="entry name" value="NAD(P)-binding Rossmann-fold domains"/>
    <property type="match status" value="1"/>
</dbReference>
<dbReference type="Pfam" id="PF22725">
    <property type="entry name" value="GFO_IDH_MocA_C3"/>
    <property type="match status" value="1"/>
</dbReference>
<dbReference type="InterPro" id="IPR036291">
    <property type="entry name" value="NAD(P)-bd_dom_sf"/>
</dbReference>
<feature type="domain" description="Gfo/Idh/MocA-like oxidoreductase N-terminal" evidence="1">
    <location>
        <begin position="7"/>
        <end position="116"/>
    </location>
</feature>
<dbReference type="InterPro" id="IPR052515">
    <property type="entry name" value="Gfo/Idh/MocA_Oxidoreductase"/>
</dbReference>
<dbReference type="Proteomes" id="UP001500266">
    <property type="component" value="Unassembled WGS sequence"/>
</dbReference>
<dbReference type="Gene3D" id="3.30.360.10">
    <property type="entry name" value="Dihydrodipicolinate Reductase, domain 2"/>
    <property type="match status" value="1"/>
</dbReference>
<dbReference type="Gene3D" id="3.40.50.720">
    <property type="entry name" value="NAD(P)-binding Rossmann-like Domain"/>
    <property type="match status" value="1"/>
</dbReference>
<dbReference type="EMBL" id="BAABDO010000017">
    <property type="protein sequence ID" value="GAA4135256.1"/>
    <property type="molecule type" value="Genomic_DNA"/>
</dbReference>
<dbReference type="InterPro" id="IPR000683">
    <property type="entry name" value="Gfo/Idh/MocA-like_OxRdtase_N"/>
</dbReference>
<evidence type="ECO:0000313" key="4">
    <source>
        <dbReference type="Proteomes" id="UP001500266"/>
    </source>
</evidence>
<gene>
    <name evidence="3" type="ORF">GCM10022416_17710</name>
</gene>
<accession>A0ABP7YG54</accession>
<proteinExistence type="predicted"/>
<dbReference type="InterPro" id="IPR055170">
    <property type="entry name" value="GFO_IDH_MocA-like_dom"/>
</dbReference>
<evidence type="ECO:0000313" key="3">
    <source>
        <dbReference type="EMBL" id="GAA4135256.1"/>
    </source>
</evidence>
<dbReference type="PANTHER" id="PTHR43249">
    <property type="entry name" value="UDP-N-ACETYL-2-AMINO-2-DEOXY-D-GLUCURONATE OXIDASE"/>
    <property type="match status" value="1"/>
</dbReference>
<protein>
    <submittedName>
        <fullName evidence="3">Gfo/Idh/MocA family oxidoreductase</fullName>
    </submittedName>
</protein>
<organism evidence="3 4">
    <name type="scientific">Actinomadura keratinilytica</name>
    <dbReference type="NCBI Taxonomy" id="547461"/>
    <lineage>
        <taxon>Bacteria</taxon>
        <taxon>Bacillati</taxon>
        <taxon>Actinomycetota</taxon>
        <taxon>Actinomycetes</taxon>
        <taxon>Streptosporangiales</taxon>
        <taxon>Thermomonosporaceae</taxon>
        <taxon>Actinomadura</taxon>
    </lineage>
</organism>
<evidence type="ECO:0000259" key="2">
    <source>
        <dbReference type="Pfam" id="PF22725"/>
    </source>
</evidence>
<reference evidence="4" key="1">
    <citation type="journal article" date="2019" name="Int. J. Syst. Evol. Microbiol.">
        <title>The Global Catalogue of Microorganisms (GCM) 10K type strain sequencing project: providing services to taxonomists for standard genome sequencing and annotation.</title>
        <authorList>
            <consortium name="The Broad Institute Genomics Platform"/>
            <consortium name="The Broad Institute Genome Sequencing Center for Infectious Disease"/>
            <person name="Wu L."/>
            <person name="Ma J."/>
        </authorList>
    </citation>
    <scope>NUCLEOTIDE SEQUENCE [LARGE SCALE GENOMIC DNA]</scope>
    <source>
        <strain evidence="4">JCM 17316</strain>
    </source>
</reference>
<dbReference type="RefSeq" id="WP_345019253.1">
    <property type="nucleotide sequence ID" value="NZ_BAABDO010000017.1"/>
</dbReference>
<dbReference type="PANTHER" id="PTHR43249:SF1">
    <property type="entry name" value="D-GLUCOSIDE 3-DEHYDROGENASE"/>
    <property type="match status" value="1"/>
</dbReference>
<evidence type="ECO:0000259" key="1">
    <source>
        <dbReference type="Pfam" id="PF01408"/>
    </source>
</evidence>
<name>A0ABP7YG54_9ACTN</name>